<gene>
    <name evidence="2" type="ORF">O4213_14765</name>
</gene>
<evidence type="ECO:0000256" key="1">
    <source>
        <dbReference type="SAM" id="Phobius"/>
    </source>
</evidence>
<dbReference type="Proteomes" id="UP001067235">
    <property type="component" value="Unassembled WGS sequence"/>
</dbReference>
<keyword evidence="1" id="KW-0812">Transmembrane</keyword>
<feature type="transmembrane region" description="Helical" evidence="1">
    <location>
        <begin position="53"/>
        <end position="71"/>
    </location>
</feature>
<evidence type="ECO:0008006" key="4">
    <source>
        <dbReference type="Google" id="ProtNLM"/>
    </source>
</evidence>
<dbReference type="RefSeq" id="WP_084835932.1">
    <property type="nucleotide sequence ID" value="NZ_JAPWIE010000004.1"/>
</dbReference>
<sequence>MTTTQNDSPLGNLMSDSMRFGPAPTRSREVAVIVSTFVLFGIISLVAAAPVVVMAIAAAAIVVMFAIRWAVGSRKWGSR</sequence>
<evidence type="ECO:0000313" key="2">
    <source>
        <dbReference type="EMBL" id="MCZ4551250.1"/>
    </source>
</evidence>
<reference evidence="2" key="1">
    <citation type="submission" date="2022-12" db="EMBL/GenBank/DDBJ databases">
        <authorList>
            <person name="Krivoruchko A.V."/>
            <person name="Elkin A."/>
        </authorList>
    </citation>
    <scope>NUCLEOTIDE SEQUENCE</scope>
    <source>
        <strain evidence="2">IEGM 1388</strain>
    </source>
</reference>
<accession>A0ABT4MW61</accession>
<feature type="transmembrane region" description="Helical" evidence="1">
    <location>
        <begin position="30"/>
        <end position="47"/>
    </location>
</feature>
<dbReference type="EMBL" id="JAPWIE010000004">
    <property type="protein sequence ID" value="MCZ4551250.1"/>
    <property type="molecule type" value="Genomic_DNA"/>
</dbReference>
<name>A0ABT4MW61_GORRU</name>
<protein>
    <recommendedName>
        <fullName evidence="4">DUF3040 domain-containing protein</fullName>
    </recommendedName>
</protein>
<evidence type="ECO:0000313" key="3">
    <source>
        <dbReference type="Proteomes" id="UP001067235"/>
    </source>
</evidence>
<keyword evidence="1" id="KW-0472">Membrane</keyword>
<keyword evidence="1" id="KW-1133">Transmembrane helix</keyword>
<keyword evidence="3" id="KW-1185">Reference proteome</keyword>
<proteinExistence type="predicted"/>
<comment type="caution">
    <text evidence="2">The sequence shown here is derived from an EMBL/GenBank/DDBJ whole genome shotgun (WGS) entry which is preliminary data.</text>
</comment>
<organism evidence="2 3">
    <name type="scientific">Gordonia rubripertincta</name>
    <name type="common">Rhodococcus corallinus</name>
    <dbReference type="NCBI Taxonomy" id="36822"/>
    <lineage>
        <taxon>Bacteria</taxon>
        <taxon>Bacillati</taxon>
        <taxon>Actinomycetota</taxon>
        <taxon>Actinomycetes</taxon>
        <taxon>Mycobacteriales</taxon>
        <taxon>Gordoniaceae</taxon>
        <taxon>Gordonia</taxon>
    </lineage>
</organism>